<keyword evidence="7" id="KW-0963">Cytoplasm</keyword>
<evidence type="ECO:0000256" key="2">
    <source>
        <dbReference type="ARBA" id="ARBA00009935"/>
    </source>
</evidence>
<keyword evidence="4 7" id="KW-0210">Decarboxylase</keyword>
<evidence type="ECO:0000256" key="7">
    <source>
        <dbReference type="HAMAP-Rule" id="MF_00218"/>
    </source>
</evidence>
<dbReference type="PROSITE" id="PS00907">
    <property type="entry name" value="UROD_2"/>
    <property type="match status" value="1"/>
</dbReference>
<dbReference type="PATRIC" id="fig|1121877.4.peg.766"/>
<dbReference type="eggNOG" id="COG0407">
    <property type="taxonomic scope" value="Bacteria"/>
</dbReference>
<comment type="subunit">
    <text evidence="7">Homodimer.</text>
</comment>
<evidence type="ECO:0000256" key="8">
    <source>
        <dbReference type="RuleBase" id="RU000554"/>
    </source>
</evidence>
<reference evidence="12 13" key="1">
    <citation type="submission" date="2015-01" db="EMBL/GenBank/DDBJ databases">
        <title>Draft genome of the acidophilic iron oxidizer Ferrimicrobium acidiphilum strain T23.</title>
        <authorList>
            <person name="Poehlein A."/>
            <person name="Eisen S."/>
            <person name="Schloemann M."/>
            <person name="Johnson B.D."/>
            <person name="Daniel R."/>
            <person name="Muehling M."/>
        </authorList>
    </citation>
    <scope>NUCLEOTIDE SEQUENCE [LARGE SCALE GENOMIC DNA]</scope>
    <source>
        <strain evidence="12 13">T23</strain>
    </source>
</reference>
<dbReference type="EC" id="4.1.1.37" evidence="3 7"/>
<dbReference type="Gene3D" id="3.20.20.210">
    <property type="match status" value="1"/>
</dbReference>
<feature type="binding site" evidence="7">
    <location>
        <begin position="42"/>
        <end position="46"/>
    </location>
    <ligand>
        <name>substrate</name>
    </ligand>
</feature>
<evidence type="ECO:0000259" key="11">
    <source>
        <dbReference type="PROSITE" id="PS00907"/>
    </source>
</evidence>
<dbReference type="PANTHER" id="PTHR21091:SF169">
    <property type="entry name" value="UROPORPHYRINOGEN DECARBOXYLASE"/>
    <property type="match status" value="1"/>
</dbReference>
<dbReference type="InterPro" id="IPR006361">
    <property type="entry name" value="Uroporphyrinogen_deCO2ase_HemE"/>
</dbReference>
<organism evidence="12 13">
    <name type="scientific">Ferrimicrobium acidiphilum DSM 19497</name>
    <dbReference type="NCBI Taxonomy" id="1121877"/>
    <lineage>
        <taxon>Bacteria</taxon>
        <taxon>Bacillati</taxon>
        <taxon>Actinomycetota</taxon>
        <taxon>Acidimicrobiia</taxon>
        <taxon>Acidimicrobiales</taxon>
        <taxon>Acidimicrobiaceae</taxon>
        <taxon>Ferrimicrobium</taxon>
    </lineage>
</organism>
<evidence type="ECO:0000256" key="5">
    <source>
        <dbReference type="ARBA" id="ARBA00023239"/>
    </source>
</evidence>
<dbReference type="STRING" id="1121877.FEAC_07180"/>
<dbReference type="PROSITE" id="PS00906">
    <property type="entry name" value="UROD_1"/>
    <property type="match status" value="1"/>
</dbReference>
<feature type="binding site" evidence="7">
    <location>
        <position position="221"/>
    </location>
    <ligand>
        <name>substrate</name>
    </ligand>
</feature>
<evidence type="ECO:0000256" key="1">
    <source>
        <dbReference type="ARBA" id="ARBA00004804"/>
    </source>
</evidence>
<evidence type="ECO:0000313" key="12">
    <source>
        <dbReference type="EMBL" id="KJE77608.1"/>
    </source>
</evidence>
<feature type="binding site" evidence="7">
    <location>
        <position position="91"/>
    </location>
    <ligand>
        <name>substrate</name>
    </ligand>
</feature>
<comment type="function">
    <text evidence="7">Catalyzes the decarboxylation of four acetate groups of uroporphyrinogen-III to yield coproporphyrinogen-III.</text>
</comment>
<feature type="site" description="Transition state stabilizer" evidence="7">
    <location>
        <position position="91"/>
    </location>
</feature>
<dbReference type="InterPro" id="IPR000257">
    <property type="entry name" value="Uroporphyrinogen_deCOase"/>
</dbReference>
<feature type="binding site" evidence="7">
    <location>
        <position position="166"/>
    </location>
    <ligand>
        <name>substrate</name>
    </ligand>
</feature>
<comment type="caution">
    <text evidence="12">The sequence shown here is derived from an EMBL/GenBank/DDBJ whole genome shotgun (WGS) entry which is preliminary data.</text>
</comment>
<dbReference type="UniPathway" id="UPA00251">
    <property type="reaction ID" value="UER00321"/>
</dbReference>
<comment type="similarity">
    <text evidence="2 7 9">Belongs to the uroporphyrinogen decarboxylase family.</text>
</comment>
<comment type="caution">
    <text evidence="7">Lacks conserved residue(s) required for the propagation of feature annotation.</text>
</comment>
<protein>
    <recommendedName>
        <fullName evidence="3 7">Uroporphyrinogen decarboxylase</fullName>
        <shortName evidence="7">UPD</shortName>
        <shortName evidence="7">URO-D</shortName>
        <ecNumber evidence="3 7">4.1.1.37</ecNumber>
    </recommendedName>
</protein>
<comment type="subcellular location">
    <subcellularLocation>
        <location evidence="7">Cytoplasm</location>
    </subcellularLocation>
</comment>
<keyword evidence="6 7" id="KW-0627">Porphyrin biosynthesis</keyword>
<dbReference type="CDD" id="cd00717">
    <property type="entry name" value="URO-D"/>
    <property type="match status" value="1"/>
</dbReference>
<keyword evidence="5 7" id="KW-0456">Lyase</keyword>
<comment type="catalytic activity">
    <reaction evidence="7 8">
        <text>uroporphyrinogen III + 4 H(+) = coproporphyrinogen III + 4 CO2</text>
        <dbReference type="Rhea" id="RHEA:19865"/>
        <dbReference type="ChEBI" id="CHEBI:15378"/>
        <dbReference type="ChEBI" id="CHEBI:16526"/>
        <dbReference type="ChEBI" id="CHEBI:57308"/>
        <dbReference type="ChEBI" id="CHEBI:57309"/>
        <dbReference type="EC" id="4.1.1.37"/>
    </reaction>
</comment>
<dbReference type="HAMAP" id="MF_00218">
    <property type="entry name" value="URO_D"/>
    <property type="match status" value="1"/>
</dbReference>
<evidence type="ECO:0000256" key="4">
    <source>
        <dbReference type="ARBA" id="ARBA00022793"/>
    </source>
</evidence>
<feature type="domain" description="Uroporphyrinogen decarboxylase (URO-D)" evidence="11">
    <location>
        <begin position="154"/>
        <end position="170"/>
    </location>
</feature>
<evidence type="ECO:0000256" key="3">
    <source>
        <dbReference type="ARBA" id="ARBA00012288"/>
    </source>
</evidence>
<evidence type="ECO:0000259" key="10">
    <source>
        <dbReference type="PROSITE" id="PS00906"/>
    </source>
</evidence>
<dbReference type="GO" id="GO:0004853">
    <property type="term" value="F:uroporphyrinogen decarboxylase activity"/>
    <property type="evidence" value="ECO:0007669"/>
    <property type="project" value="UniProtKB-UniRule"/>
</dbReference>
<evidence type="ECO:0000313" key="13">
    <source>
        <dbReference type="Proteomes" id="UP000032336"/>
    </source>
</evidence>
<dbReference type="AlphaFoldDB" id="A0A0D8FWD2"/>
<evidence type="ECO:0000256" key="9">
    <source>
        <dbReference type="RuleBase" id="RU004169"/>
    </source>
</evidence>
<gene>
    <name evidence="7 12" type="primary">hemE</name>
    <name evidence="12" type="ORF">FEAC_07180</name>
</gene>
<dbReference type="SUPFAM" id="SSF51726">
    <property type="entry name" value="UROD/MetE-like"/>
    <property type="match status" value="1"/>
</dbReference>
<comment type="pathway">
    <text evidence="1 7 8">Porphyrin-containing compound metabolism; protoporphyrin-IX biosynthesis; coproporphyrinogen-III from 5-aminolevulinate: step 4/4.</text>
</comment>
<dbReference type="GO" id="GO:0006782">
    <property type="term" value="P:protoporphyrinogen IX biosynthetic process"/>
    <property type="evidence" value="ECO:0007669"/>
    <property type="project" value="UniProtKB-UniRule"/>
</dbReference>
<dbReference type="NCBIfam" id="TIGR01464">
    <property type="entry name" value="hemE"/>
    <property type="match status" value="1"/>
</dbReference>
<accession>A0A0D8FWD2</accession>
<dbReference type="GO" id="GO:0005829">
    <property type="term" value="C:cytosol"/>
    <property type="evidence" value="ECO:0007669"/>
    <property type="project" value="TreeGrafter"/>
</dbReference>
<dbReference type="InterPro" id="IPR038071">
    <property type="entry name" value="UROD/MetE-like_sf"/>
</dbReference>
<dbReference type="PANTHER" id="PTHR21091">
    <property type="entry name" value="METHYLTETRAHYDROFOLATE:HOMOCYSTEINE METHYLTRANSFERASE RELATED"/>
    <property type="match status" value="1"/>
</dbReference>
<name>A0A0D8FWD2_9ACTN</name>
<evidence type="ECO:0000256" key="6">
    <source>
        <dbReference type="ARBA" id="ARBA00023244"/>
    </source>
</evidence>
<dbReference type="EMBL" id="JXUW01000004">
    <property type="protein sequence ID" value="KJE77608.1"/>
    <property type="molecule type" value="Genomic_DNA"/>
</dbReference>
<feature type="domain" description="Uroporphyrinogen decarboxylase (URO-D)" evidence="10">
    <location>
        <begin position="37"/>
        <end position="46"/>
    </location>
</feature>
<proteinExistence type="inferred from homology"/>
<keyword evidence="13" id="KW-1185">Reference proteome</keyword>
<dbReference type="Proteomes" id="UP000032336">
    <property type="component" value="Unassembled WGS sequence"/>
</dbReference>
<feature type="binding site" evidence="7">
    <location>
        <position position="335"/>
    </location>
    <ligand>
        <name>substrate</name>
    </ligand>
</feature>
<dbReference type="Pfam" id="PF01208">
    <property type="entry name" value="URO-D"/>
    <property type="match status" value="1"/>
</dbReference>
<sequence length="366" mass="39872">MGGRVDSATSAMTMMNPDLRSSILVKTLRREFTDRVPVWFMRQAGRSLPEYREIRGVDSILKVLTKPDLAAEITLQPVRRYGVDAAILYSDIMAPLANLDIGVDIRAGVGPVVEEPFRSIRDVKRLRPLDPSVDLAAMASAVELCVDELAVPLIGFCGGPFTIASYLIEGRPSRSHATVKKLMLEEPNVFHELADRLVDMAIATLTVQVTHGASVVQIFDSWIGTLSPWMFRELVRPHLQRLAYESVQLGVPVIYFGVETAGLLKDLVELGFPALGLDWRVDLASIATRFGSKVALQGNLDPSILLAPTTQVLSATEQILAASSQAPSYVFNLGHGVLPETNPETLAAIVNLVHERGANLRGASEL</sequence>